<dbReference type="InterPro" id="IPR003661">
    <property type="entry name" value="HisK_dim/P_dom"/>
</dbReference>
<dbReference type="Gene3D" id="3.30.565.10">
    <property type="entry name" value="Histidine kinase-like ATPase, C-terminal domain"/>
    <property type="match status" value="1"/>
</dbReference>
<protein>
    <recommendedName>
        <fullName evidence="3">histidine kinase</fullName>
        <ecNumber evidence="3">2.7.13.3</ecNumber>
    </recommendedName>
</protein>
<evidence type="ECO:0000256" key="4">
    <source>
        <dbReference type="ARBA" id="ARBA00022553"/>
    </source>
</evidence>
<proteinExistence type="predicted"/>
<dbReference type="PANTHER" id="PTHR45436">
    <property type="entry name" value="SENSOR HISTIDINE KINASE YKOH"/>
    <property type="match status" value="1"/>
</dbReference>
<dbReference type="CDD" id="cd00075">
    <property type="entry name" value="HATPase"/>
    <property type="match status" value="1"/>
</dbReference>
<dbReference type="PROSITE" id="PS50109">
    <property type="entry name" value="HIS_KIN"/>
    <property type="match status" value="1"/>
</dbReference>
<evidence type="ECO:0000256" key="7">
    <source>
        <dbReference type="ARBA" id="ARBA00022777"/>
    </source>
</evidence>
<dbReference type="SUPFAM" id="SSF55874">
    <property type="entry name" value="ATPase domain of HSP90 chaperone/DNA topoisomerase II/histidine kinase"/>
    <property type="match status" value="1"/>
</dbReference>
<evidence type="ECO:0000256" key="3">
    <source>
        <dbReference type="ARBA" id="ARBA00012438"/>
    </source>
</evidence>
<keyword evidence="4" id="KW-0597">Phosphoprotein</keyword>
<evidence type="ECO:0000256" key="5">
    <source>
        <dbReference type="ARBA" id="ARBA00022679"/>
    </source>
</evidence>
<dbReference type="InterPro" id="IPR003594">
    <property type="entry name" value="HATPase_dom"/>
</dbReference>
<evidence type="ECO:0000256" key="6">
    <source>
        <dbReference type="ARBA" id="ARBA00022692"/>
    </source>
</evidence>
<feature type="transmembrane region" description="Helical" evidence="10">
    <location>
        <begin position="20"/>
        <end position="39"/>
    </location>
</feature>
<dbReference type="PRINTS" id="PR00344">
    <property type="entry name" value="BCTRLSENSOR"/>
</dbReference>
<dbReference type="InterPro" id="IPR050428">
    <property type="entry name" value="TCS_sensor_his_kinase"/>
</dbReference>
<keyword evidence="5" id="KW-0808">Transferase</keyword>
<dbReference type="Proteomes" id="UP001596379">
    <property type="component" value="Unassembled WGS sequence"/>
</dbReference>
<comment type="caution">
    <text evidence="12">The sequence shown here is derived from an EMBL/GenBank/DDBJ whole genome shotgun (WGS) entry which is preliminary data.</text>
</comment>
<dbReference type="RefSeq" id="WP_382233125.1">
    <property type="nucleotide sequence ID" value="NZ_JBHTCC010000001.1"/>
</dbReference>
<reference evidence="13" key="1">
    <citation type="journal article" date="2019" name="Int. J. Syst. Evol. Microbiol.">
        <title>The Global Catalogue of Microorganisms (GCM) 10K type strain sequencing project: providing services to taxonomists for standard genome sequencing and annotation.</title>
        <authorList>
            <consortium name="The Broad Institute Genomics Platform"/>
            <consortium name="The Broad Institute Genome Sequencing Center for Infectious Disease"/>
            <person name="Wu L."/>
            <person name="Ma J."/>
        </authorList>
    </citation>
    <scope>NUCLEOTIDE SEQUENCE [LARGE SCALE GENOMIC DNA]</scope>
    <source>
        <strain evidence="13">CCUG 36956</strain>
    </source>
</reference>
<dbReference type="EMBL" id="JBHTCC010000001">
    <property type="protein sequence ID" value="MFC7298003.1"/>
    <property type="molecule type" value="Genomic_DNA"/>
</dbReference>
<organism evidence="12 13">
    <name type="scientific">Herminiimonas aquatilis</name>
    <dbReference type="NCBI Taxonomy" id="345342"/>
    <lineage>
        <taxon>Bacteria</taxon>
        <taxon>Pseudomonadati</taxon>
        <taxon>Pseudomonadota</taxon>
        <taxon>Betaproteobacteria</taxon>
        <taxon>Burkholderiales</taxon>
        <taxon>Oxalobacteraceae</taxon>
        <taxon>Herminiimonas</taxon>
    </lineage>
</organism>
<dbReference type="Pfam" id="PF00512">
    <property type="entry name" value="HisKA"/>
    <property type="match status" value="1"/>
</dbReference>
<comment type="catalytic activity">
    <reaction evidence="1">
        <text>ATP + protein L-histidine = ADP + protein N-phospho-L-histidine.</text>
        <dbReference type="EC" id="2.7.13.3"/>
    </reaction>
</comment>
<name>A0ABW2J4E1_9BURK</name>
<evidence type="ECO:0000313" key="12">
    <source>
        <dbReference type="EMBL" id="MFC7298003.1"/>
    </source>
</evidence>
<sequence>MNNKDSGNSQSLRRRIAGAFILMAFILCSFFSFASFVAVEMAEAKLIDHNLDKLTNQIIGQYVSKQAYELPPDVNFYVDEHIPETFRKLPDGIHEIEVDEKEFHVVVRDMHGQRFVLSDDTTDFEDTELLIFAAVTAGFVASMLLSILLGLGSAKRLIAPVTALAEAVERNATPSELPSLDTKNEIGVLARAFAKRTDQLQHFLADEKLFTGDVSHELRTPLTIMLGASELLKVRLAQSPEDLAVAERIRRVAAEASERVSALLLLSQSPETLERTQVSLTHLIEREIERCQQLLGNKPVRIVFEDAGHVWLHTRAELAGIAIGNLLRNACQYTQEGTVKITLSTERLSIEDNGPGIPENVRERLFERFVRGKENPYVGSGLGLAIVKRVAEHLGWQIAYARPDSGGSRFILSFPSNLDATAVQNDKNLS</sequence>
<keyword evidence="8 10" id="KW-1133">Transmembrane helix</keyword>
<dbReference type="Pfam" id="PF02518">
    <property type="entry name" value="HATPase_c"/>
    <property type="match status" value="1"/>
</dbReference>
<dbReference type="Gene3D" id="6.10.340.10">
    <property type="match status" value="1"/>
</dbReference>
<evidence type="ECO:0000259" key="11">
    <source>
        <dbReference type="PROSITE" id="PS50109"/>
    </source>
</evidence>
<keyword evidence="7 12" id="KW-0418">Kinase</keyword>
<evidence type="ECO:0000256" key="9">
    <source>
        <dbReference type="ARBA" id="ARBA00023136"/>
    </source>
</evidence>
<dbReference type="InterPro" id="IPR036890">
    <property type="entry name" value="HATPase_C_sf"/>
</dbReference>
<evidence type="ECO:0000313" key="13">
    <source>
        <dbReference type="Proteomes" id="UP001596379"/>
    </source>
</evidence>
<keyword evidence="13" id="KW-1185">Reference proteome</keyword>
<feature type="domain" description="Histidine kinase" evidence="11">
    <location>
        <begin position="213"/>
        <end position="418"/>
    </location>
</feature>
<dbReference type="InterPro" id="IPR004358">
    <property type="entry name" value="Sig_transdc_His_kin-like_C"/>
</dbReference>
<evidence type="ECO:0000256" key="10">
    <source>
        <dbReference type="SAM" id="Phobius"/>
    </source>
</evidence>
<dbReference type="SMART" id="SM00388">
    <property type="entry name" value="HisKA"/>
    <property type="match status" value="1"/>
</dbReference>
<dbReference type="SMART" id="SM00387">
    <property type="entry name" value="HATPase_c"/>
    <property type="match status" value="1"/>
</dbReference>
<evidence type="ECO:0000256" key="1">
    <source>
        <dbReference type="ARBA" id="ARBA00000085"/>
    </source>
</evidence>
<dbReference type="SUPFAM" id="SSF47384">
    <property type="entry name" value="Homodimeric domain of signal transducing histidine kinase"/>
    <property type="match status" value="1"/>
</dbReference>
<keyword evidence="6 10" id="KW-0812">Transmembrane</keyword>
<keyword evidence="9 10" id="KW-0472">Membrane</keyword>
<accession>A0ABW2J4E1</accession>
<dbReference type="GO" id="GO:0016301">
    <property type="term" value="F:kinase activity"/>
    <property type="evidence" value="ECO:0007669"/>
    <property type="project" value="UniProtKB-KW"/>
</dbReference>
<evidence type="ECO:0000256" key="2">
    <source>
        <dbReference type="ARBA" id="ARBA00004370"/>
    </source>
</evidence>
<dbReference type="CDD" id="cd00082">
    <property type="entry name" value="HisKA"/>
    <property type="match status" value="1"/>
</dbReference>
<dbReference type="EC" id="2.7.13.3" evidence="3"/>
<dbReference type="PANTHER" id="PTHR45436:SF16">
    <property type="entry name" value="HISTIDINE KINASE"/>
    <property type="match status" value="1"/>
</dbReference>
<dbReference type="InterPro" id="IPR005467">
    <property type="entry name" value="His_kinase_dom"/>
</dbReference>
<comment type="subcellular location">
    <subcellularLocation>
        <location evidence="2">Membrane</location>
    </subcellularLocation>
</comment>
<gene>
    <name evidence="12" type="ORF">ACFQO0_06110</name>
</gene>
<feature type="transmembrane region" description="Helical" evidence="10">
    <location>
        <begin position="129"/>
        <end position="151"/>
    </location>
</feature>
<dbReference type="InterPro" id="IPR036097">
    <property type="entry name" value="HisK_dim/P_sf"/>
</dbReference>
<evidence type="ECO:0000256" key="8">
    <source>
        <dbReference type="ARBA" id="ARBA00022989"/>
    </source>
</evidence>